<name>A0A9W9RYQ1_9EURO</name>
<evidence type="ECO:0000313" key="4">
    <source>
        <dbReference type="EMBL" id="KAJ5368821.1"/>
    </source>
</evidence>
<feature type="domain" description="Carboxylesterase type B" evidence="3">
    <location>
        <begin position="66"/>
        <end position="180"/>
    </location>
</feature>
<dbReference type="OrthoDB" id="4365062at2759"/>
<dbReference type="InterPro" id="IPR050654">
    <property type="entry name" value="AChE-related_enzymes"/>
</dbReference>
<dbReference type="GO" id="GO:0017000">
    <property type="term" value="P:antibiotic biosynthetic process"/>
    <property type="evidence" value="ECO:0007669"/>
    <property type="project" value="UniProtKB-ARBA"/>
</dbReference>
<dbReference type="GO" id="GO:0072330">
    <property type="term" value="P:monocarboxylic acid biosynthetic process"/>
    <property type="evidence" value="ECO:0007669"/>
    <property type="project" value="UniProtKB-ARBA"/>
</dbReference>
<evidence type="ECO:0000256" key="1">
    <source>
        <dbReference type="ARBA" id="ARBA00005964"/>
    </source>
</evidence>
<organism evidence="4 5">
    <name type="scientific">Penicillium cataractarum</name>
    <dbReference type="NCBI Taxonomy" id="2100454"/>
    <lineage>
        <taxon>Eukaryota</taxon>
        <taxon>Fungi</taxon>
        <taxon>Dikarya</taxon>
        <taxon>Ascomycota</taxon>
        <taxon>Pezizomycotina</taxon>
        <taxon>Eurotiomycetes</taxon>
        <taxon>Eurotiomycetidae</taxon>
        <taxon>Eurotiales</taxon>
        <taxon>Aspergillaceae</taxon>
        <taxon>Penicillium</taxon>
    </lineage>
</organism>
<dbReference type="PANTHER" id="PTHR43918">
    <property type="entry name" value="ACETYLCHOLINESTERASE"/>
    <property type="match status" value="1"/>
</dbReference>
<dbReference type="EMBL" id="JAPZBS010000007">
    <property type="protein sequence ID" value="KAJ5368821.1"/>
    <property type="molecule type" value="Genomic_DNA"/>
</dbReference>
<dbReference type="GeneID" id="81440679"/>
<gene>
    <name evidence="4" type="ORF">N7496_008581</name>
</gene>
<evidence type="ECO:0000313" key="5">
    <source>
        <dbReference type="Proteomes" id="UP001147782"/>
    </source>
</evidence>
<dbReference type="GO" id="GO:0052689">
    <property type="term" value="F:carboxylic ester hydrolase activity"/>
    <property type="evidence" value="ECO:0007669"/>
    <property type="project" value="TreeGrafter"/>
</dbReference>
<protein>
    <submittedName>
        <fullName evidence="4">Carboxylesterase type B</fullName>
    </submittedName>
</protein>
<dbReference type="Pfam" id="PF00135">
    <property type="entry name" value="COesterase"/>
    <property type="match status" value="1"/>
</dbReference>
<keyword evidence="2" id="KW-0378">Hydrolase</keyword>
<dbReference type="PANTHER" id="PTHR43918:SF4">
    <property type="entry name" value="CARBOXYLIC ESTER HYDROLASE"/>
    <property type="match status" value="1"/>
</dbReference>
<dbReference type="SUPFAM" id="SSF53474">
    <property type="entry name" value="alpha/beta-Hydrolases"/>
    <property type="match status" value="1"/>
</dbReference>
<accession>A0A9W9RYQ1</accession>
<dbReference type="InterPro" id="IPR002018">
    <property type="entry name" value="CarbesteraseB"/>
</dbReference>
<proteinExistence type="inferred from homology"/>
<comment type="caution">
    <text evidence="4">The sequence shown here is derived from an EMBL/GenBank/DDBJ whole genome shotgun (WGS) entry which is preliminary data.</text>
</comment>
<dbReference type="InterPro" id="IPR029058">
    <property type="entry name" value="AB_hydrolase_fold"/>
</dbReference>
<evidence type="ECO:0000259" key="3">
    <source>
        <dbReference type="Pfam" id="PF00135"/>
    </source>
</evidence>
<dbReference type="Gene3D" id="3.40.50.1820">
    <property type="entry name" value="alpha/beta hydrolase"/>
    <property type="match status" value="1"/>
</dbReference>
<keyword evidence="5" id="KW-1185">Reference proteome</keyword>
<reference evidence="4" key="2">
    <citation type="journal article" date="2023" name="IMA Fungus">
        <title>Comparative genomic study of the Penicillium genus elucidates a diverse pangenome and 15 lateral gene transfer events.</title>
        <authorList>
            <person name="Petersen C."/>
            <person name="Sorensen T."/>
            <person name="Nielsen M.R."/>
            <person name="Sondergaard T.E."/>
            <person name="Sorensen J.L."/>
            <person name="Fitzpatrick D.A."/>
            <person name="Frisvad J.C."/>
            <person name="Nielsen K.L."/>
        </authorList>
    </citation>
    <scope>NUCLEOTIDE SEQUENCE</scope>
    <source>
        <strain evidence="4">IBT 29864</strain>
    </source>
</reference>
<sequence length="200" mass="22091">MSNGSYNFVPIVDNRTVFSDYSARAESGGLANLPTLAGVNTRETSALFSLSLSSVNETEIYDDLQTTFNCPLQESVRIRLEQKVPIWRYLYHGNFTNLSPTSWLGAYHTGEVPMVFGTYNMSLSETGPASMEEIAASKYIQDAWVAFAKDPQNGLHRFGWPQFNFDGDTLINLALNNTSTAIFTSSEAWDSPCNGGTFVP</sequence>
<dbReference type="RefSeq" id="XP_056553563.1">
    <property type="nucleotide sequence ID" value="XM_056701500.1"/>
</dbReference>
<evidence type="ECO:0000256" key="2">
    <source>
        <dbReference type="ARBA" id="ARBA00022801"/>
    </source>
</evidence>
<comment type="similarity">
    <text evidence="1">Belongs to the type-B carboxylesterase/lipase family.</text>
</comment>
<reference evidence="4" key="1">
    <citation type="submission" date="2022-11" db="EMBL/GenBank/DDBJ databases">
        <authorList>
            <person name="Petersen C."/>
        </authorList>
    </citation>
    <scope>NUCLEOTIDE SEQUENCE</scope>
    <source>
        <strain evidence="4">IBT 29864</strain>
    </source>
</reference>
<dbReference type="Proteomes" id="UP001147782">
    <property type="component" value="Unassembled WGS sequence"/>
</dbReference>
<dbReference type="AlphaFoldDB" id="A0A9W9RYQ1"/>